<dbReference type="Proteomes" id="UP000237347">
    <property type="component" value="Unassembled WGS sequence"/>
</dbReference>
<dbReference type="PANTHER" id="PTHR31589:SF111">
    <property type="entry name" value="NEPROSIN DOMAIN-CONTAINING PROTEIN"/>
    <property type="match status" value="1"/>
</dbReference>
<evidence type="ECO:0000313" key="2">
    <source>
        <dbReference type="EMBL" id="KAK7853107.1"/>
    </source>
</evidence>
<dbReference type="Pfam" id="PF14365">
    <property type="entry name" value="Neprosin_AP"/>
    <property type="match status" value="1"/>
</dbReference>
<sequence length="175" mass="19664">MRDDREASEDGDIINCVDIYKQPAFDHPALKNHKIEMRPSISFPPDTTTAAKNESSQRVLSQIWHKSGSCPKGTIPIRRITRKELLRAASIEHLGREGPRSSFVANTTNNQSSHFVYRSNGTEVNVFPLHDHSALIITEWSCKGKTLTSVPLLRMIKSRLLVDVNAIDNISIFTL</sequence>
<dbReference type="InterPro" id="IPR025521">
    <property type="entry name" value="Neprosin_propep"/>
</dbReference>
<proteinExistence type="predicted"/>
<name>A0AAW0LQZ6_QUESU</name>
<evidence type="ECO:0000313" key="3">
    <source>
        <dbReference type="Proteomes" id="UP000237347"/>
    </source>
</evidence>
<gene>
    <name evidence="2" type="ORF">CFP56_036863</name>
</gene>
<dbReference type="EMBL" id="PKMF04000068">
    <property type="protein sequence ID" value="KAK7853107.1"/>
    <property type="molecule type" value="Genomic_DNA"/>
</dbReference>
<comment type="caution">
    <text evidence="2">The sequence shown here is derived from an EMBL/GenBank/DDBJ whole genome shotgun (WGS) entry which is preliminary data.</text>
</comment>
<dbReference type="AlphaFoldDB" id="A0AAW0LQZ6"/>
<evidence type="ECO:0000259" key="1">
    <source>
        <dbReference type="Pfam" id="PF14365"/>
    </source>
</evidence>
<accession>A0AAW0LQZ6</accession>
<keyword evidence="3" id="KW-1185">Reference proteome</keyword>
<organism evidence="2 3">
    <name type="scientific">Quercus suber</name>
    <name type="common">Cork oak</name>
    <dbReference type="NCBI Taxonomy" id="58331"/>
    <lineage>
        <taxon>Eukaryota</taxon>
        <taxon>Viridiplantae</taxon>
        <taxon>Streptophyta</taxon>
        <taxon>Embryophyta</taxon>
        <taxon>Tracheophyta</taxon>
        <taxon>Spermatophyta</taxon>
        <taxon>Magnoliopsida</taxon>
        <taxon>eudicotyledons</taxon>
        <taxon>Gunneridae</taxon>
        <taxon>Pentapetalae</taxon>
        <taxon>rosids</taxon>
        <taxon>fabids</taxon>
        <taxon>Fagales</taxon>
        <taxon>Fagaceae</taxon>
        <taxon>Quercus</taxon>
    </lineage>
</organism>
<feature type="domain" description="Neprosin activation peptide" evidence="1">
    <location>
        <begin position="8"/>
        <end position="108"/>
    </location>
</feature>
<dbReference type="InterPro" id="IPR053168">
    <property type="entry name" value="Glutamic_endopeptidase"/>
</dbReference>
<reference evidence="2 3" key="1">
    <citation type="journal article" date="2018" name="Sci. Data">
        <title>The draft genome sequence of cork oak.</title>
        <authorList>
            <person name="Ramos A.M."/>
            <person name="Usie A."/>
            <person name="Barbosa P."/>
            <person name="Barros P.M."/>
            <person name="Capote T."/>
            <person name="Chaves I."/>
            <person name="Simoes F."/>
            <person name="Abreu I."/>
            <person name="Carrasquinho I."/>
            <person name="Faro C."/>
            <person name="Guimaraes J.B."/>
            <person name="Mendonca D."/>
            <person name="Nobrega F."/>
            <person name="Rodrigues L."/>
            <person name="Saibo N.J.M."/>
            <person name="Varela M.C."/>
            <person name="Egas C."/>
            <person name="Matos J."/>
            <person name="Miguel C.M."/>
            <person name="Oliveira M.M."/>
            <person name="Ricardo C.P."/>
            <person name="Goncalves S."/>
        </authorList>
    </citation>
    <scope>NUCLEOTIDE SEQUENCE [LARGE SCALE GENOMIC DNA]</scope>
    <source>
        <strain evidence="3">cv. HL8</strain>
    </source>
</reference>
<dbReference type="PANTHER" id="PTHR31589">
    <property type="entry name" value="PROTEIN, PUTATIVE (DUF239)-RELATED-RELATED"/>
    <property type="match status" value="1"/>
</dbReference>
<protein>
    <recommendedName>
        <fullName evidence="1">Neprosin activation peptide domain-containing protein</fullName>
    </recommendedName>
</protein>